<dbReference type="AlphaFoldDB" id="A0AAV4Q6K6"/>
<evidence type="ECO:0008006" key="3">
    <source>
        <dbReference type="Google" id="ProtNLM"/>
    </source>
</evidence>
<comment type="caution">
    <text evidence="1">The sequence shown here is derived from an EMBL/GenBank/DDBJ whole genome shotgun (WGS) entry which is preliminary data.</text>
</comment>
<dbReference type="EMBL" id="BPLQ01003905">
    <property type="protein sequence ID" value="GIY04214.1"/>
    <property type="molecule type" value="Genomic_DNA"/>
</dbReference>
<gene>
    <name evidence="1" type="ORF">CDAR_200851</name>
</gene>
<accession>A0AAV4Q6K6</accession>
<evidence type="ECO:0000313" key="1">
    <source>
        <dbReference type="EMBL" id="GIY04214.1"/>
    </source>
</evidence>
<evidence type="ECO:0000313" key="2">
    <source>
        <dbReference type="Proteomes" id="UP001054837"/>
    </source>
</evidence>
<name>A0AAV4Q6K6_9ARAC</name>
<dbReference type="Proteomes" id="UP001054837">
    <property type="component" value="Unassembled WGS sequence"/>
</dbReference>
<sequence length="86" mass="10276">MKIETETENDDMWVKKDVFKFVEQSYAEMQFCWGQQRQTNDHRIRVHFLRFAGANSYKPMTIGYQDLRFARVNIDKPKAIVLVSKT</sequence>
<organism evidence="1 2">
    <name type="scientific">Caerostris darwini</name>
    <dbReference type="NCBI Taxonomy" id="1538125"/>
    <lineage>
        <taxon>Eukaryota</taxon>
        <taxon>Metazoa</taxon>
        <taxon>Ecdysozoa</taxon>
        <taxon>Arthropoda</taxon>
        <taxon>Chelicerata</taxon>
        <taxon>Arachnida</taxon>
        <taxon>Araneae</taxon>
        <taxon>Araneomorphae</taxon>
        <taxon>Entelegynae</taxon>
        <taxon>Araneoidea</taxon>
        <taxon>Araneidae</taxon>
        <taxon>Caerostris</taxon>
    </lineage>
</organism>
<protein>
    <recommendedName>
        <fullName evidence="3">Galectin</fullName>
    </recommendedName>
</protein>
<proteinExistence type="predicted"/>
<keyword evidence="2" id="KW-1185">Reference proteome</keyword>
<reference evidence="1 2" key="1">
    <citation type="submission" date="2021-06" db="EMBL/GenBank/DDBJ databases">
        <title>Caerostris darwini draft genome.</title>
        <authorList>
            <person name="Kono N."/>
            <person name="Arakawa K."/>
        </authorList>
    </citation>
    <scope>NUCLEOTIDE SEQUENCE [LARGE SCALE GENOMIC DNA]</scope>
</reference>